<keyword evidence="2" id="KW-1185">Reference proteome</keyword>
<accession>A0A2P5B8P3</accession>
<evidence type="ECO:0000313" key="2">
    <source>
        <dbReference type="Proteomes" id="UP000237105"/>
    </source>
</evidence>
<gene>
    <name evidence="1" type="ORF">PanWU01x14_261500</name>
</gene>
<dbReference type="Proteomes" id="UP000237105">
    <property type="component" value="Unassembled WGS sequence"/>
</dbReference>
<reference evidence="2" key="1">
    <citation type="submission" date="2016-06" db="EMBL/GenBank/DDBJ databases">
        <title>Parallel loss of symbiosis genes in relatives of nitrogen-fixing non-legume Parasponia.</title>
        <authorList>
            <person name="Van Velzen R."/>
            <person name="Holmer R."/>
            <person name="Bu F."/>
            <person name="Rutten L."/>
            <person name="Van Zeijl A."/>
            <person name="Liu W."/>
            <person name="Santuari L."/>
            <person name="Cao Q."/>
            <person name="Sharma T."/>
            <person name="Shen D."/>
            <person name="Roswanjaya Y."/>
            <person name="Wardhani T."/>
            <person name="Kalhor M.S."/>
            <person name="Jansen J."/>
            <person name="Van den Hoogen J."/>
            <person name="Gungor B."/>
            <person name="Hartog M."/>
            <person name="Hontelez J."/>
            <person name="Verver J."/>
            <person name="Yang W.-C."/>
            <person name="Schijlen E."/>
            <person name="Repin R."/>
            <person name="Schilthuizen M."/>
            <person name="Schranz E."/>
            <person name="Heidstra R."/>
            <person name="Miyata K."/>
            <person name="Fedorova E."/>
            <person name="Kohlen W."/>
            <person name="Bisseling T."/>
            <person name="Smit S."/>
            <person name="Geurts R."/>
        </authorList>
    </citation>
    <scope>NUCLEOTIDE SEQUENCE [LARGE SCALE GENOMIC DNA]</scope>
    <source>
        <strain evidence="2">cv. WU1-14</strain>
    </source>
</reference>
<protein>
    <submittedName>
        <fullName evidence="1">Uncharacterized protein</fullName>
    </submittedName>
</protein>
<dbReference type="EMBL" id="JXTB01000337">
    <property type="protein sequence ID" value="PON45116.1"/>
    <property type="molecule type" value="Genomic_DNA"/>
</dbReference>
<organism evidence="1 2">
    <name type="scientific">Parasponia andersonii</name>
    <name type="common">Sponia andersonii</name>
    <dbReference type="NCBI Taxonomy" id="3476"/>
    <lineage>
        <taxon>Eukaryota</taxon>
        <taxon>Viridiplantae</taxon>
        <taxon>Streptophyta</taxon>
        <taxon>Embryophyta</taxon>
        <taxon>Tracheophyta</taxon>
        <taxon>Spermatophyta</taxon>
        <taxon>Magnoliopsida</taxon>
        <taxon>eudicotyledons</taxon>
        <taxon>Gunneridae</taxon>
        <taxon>Pentapetalae</taxon>
        <taxon>rosids</taxon>
        <taxon>fabids</taxon>
        <taxon>Rosales</taxon>
        <taxon>Cannabaceae</taxon>
        <taxon>Parasponia</taxon>
    </lineage>
</organism>
<sequence>MGLYGVYGVEDNQSSPPTLSLRGSGCPTKAIRRNGAIDGYLANRFFNQAVVLTMDGSTAIFVFAGVENSCRMRLYEEEEGDE</sequence>
<dbReference type="AlphaFoldDB" id="A0A2P5B8P3"/>
<evidence type="ECO:0000313" key="1">
    <source>
        <dbReference type="EMBL" id="PON45116.1"/>
    </source>
</evidence>
<name>A0A2P5B8P3_PARAD</name>
<comment type="caution">
    <text evidence="1">The sequence shown here is derived from an EMBL/GenBank/DDBJ whole genome shotgun (WGS) entry which is preliminary data.</text>
</comment>
<proteinExistence type="predicted"/>